<feature type="transmembrane region" description="Helical" evidence="1">
    <location>
        <begin position="308"/>
        <end position="327"/>
    </location>
</feature>
<keyword evidence="1" id="KW-0812">Transmembrane</keyword>
<organism evidence="2 3">
    <name type="scientific">Desulfoluna butyratoxydans</name>
    <dbReference type="NCBI Taxonomy" id="231438"/>
    <lineage>
        <taxon>Bacteria</taxon>
        <taxon>Pseudomonadati</taxon>
        <taxon>Thermodesulfobacteriota</taxon>
        <taxon>Desulfobacteria</taxon>
        <taxon>Desulfobacterales</taxon>
        <taxon>Desulfolunaceae</taxon>
        <taxon>Desulfoluna</taxon>
    </lineage>
</organism>
<evidence type="ECO:0000313" key="3">
    <source>
        <dbReference type="Proteomes" id="UP000507962"/>
    </source>
</evidence>
<gene>
    <name evidence="2" type="ORF">MSL71_50730</name>
</gene>
<dbReference type="EMBL" id="CAADHO010000016">
    <property type="protein sequence ID" value="VFQ47373.1"/>
    <property type="molecule type" value="Genomic_DNA"/>
</dbReference>
<dbReference type="AlphaFoldDB" id="A0A4U8YZQ3"/>
<dbReference type="Proteomes" id="UP000507962">
    <property type="component" value="Unassembled WGS sequence"/>
</dbReference>
<keyword evidence="3" id="KW-1185">Reference proteome</keyword>
<name>A0A4U8YZQ3_9BACT</name>
<accession>A0A4U8YZQ3</accession>
<protein>
    <submittedName>
        <fullName evidence="2">Uncharacterized protein</fullName>
    </submittedName>
</protein>
<feature type="transmembrane region" description="Helical" evidence="1">
    <location>
        <begin position="278"/>
        <end position="296"/>
    </location>
</feature>
<proteinExistence type="predicted"/>
<keyword evidence="1" id="KW-1133">Transmembrane helix</keyword>
<evidence type="ECO:0000256" key="1">
    <source>
        <dbReference type="SAM" id="Phobius"/>
    </source>
</evidence>
<sequence>MNIICAFSSDSRDLYKADIYRVLALPKGHLIHFRYKKRYVDENLLNSRRYLKHQKMAIFFTHGNSINCENPELRNESIRWARIVHTEISNDTDVFHVYMALQNFCNVTIDSGNSTEKAPPHKFFSKLQCTVTSRDDNWQSRVDLIKEHFQNLTFFHLKQIEKKYCNEKIKYFNNNKSCRYELTHGNRYVIKMAIANPHNSNTKINISDSSDEISINCINPMETSIPLDDYDIPISVKTLQVMKQASLLKFEPINENGPLGEYTINIELDLKLSIKRPIVFGIFSVIAFWAVLIAKAKPTDILWPPPNNLTIATVMFFISASSLFFWFNKK</sequence>
<keyword evidence="1" id="KW-0472">Membrane</keyword>
<dbReference type="RefSeq" id="WP_180147060.1">
    <property type="nucleotide sequence ID" value="NZ_CAADHO010000016.1"/>
</dbReference>
<evidence type="ECO:0000313" key="2">
    <source>
        <dbReference type="EMBL" id="VFQ47373.1"/>
    </source>
</evidence>
<reference evidence="2 3" key="1">
    <citation type="submission" date="2019-03" db="EMBL/GenBank/DDBJ databases">
        <authorList>
            <person name="Nijsse B."/>
        </authorList>
    </citation>
    <scope>NUCLEOTIDE SEQUENCE [LARGE SCALE GENOMIC DNA]</scope>
    <source>
        <strain evidence="2">Desulfoluna butyratoxydans MSL71</strain>
    </source>
</reference>